<accession>A0ABV1FFB6</accession>
<organism evidence="10 11">
    <name type="scientific">Laedolimicola intestinihominis</name>
    <dbReference type="NCBI Taxonomy" id="3133166"/>
    <lineage>
        <taxon>Bacteria</taxon>
        <taxon>Bacillati</taxon>
        <taxon>Bacillota</taxon>
        <taxon>Clostridia</taxon>
        <taxon>Lachnospirales</taxon>
        <taxon>Lachnospiraceae</taxon>
        <taxon>Laedolimicola</taxon>
    </lineage>
</organism>
<evidence type="ECO:0000256" key="3">
    <source>
        <dbReference type="ARBA" id="ARBA00009370"/>
    </source>
</evidence>
<evidence type="ECO:0000256" key="8">
    <source>
        <dbReference type="RuleBase" id="RU362042"/>
    </source>
</evidence>
<evidence type="ECO:0000259" key="9">
    <source>
        <dbReference type="Pfam" id="PF10502"/>
    </source>
</evidence>
<dbReference type="InterPro" id="IPR019756">
    <property type="entry name" value="Pept_S26A_signal_pept_1_Ser-AS"/>
</dbReference>
<keyword evidence="5 7" id="KW-0645">Protease</keyword>
<gene>
    <name evidence="10" type="primary">lepB</name>
    <name evidence="10" type="ORF">WMO29_05975</name>
</gene>
<dbReference type="Proteomes" id="UP001438008">
    <property type="component" value="Unassembled WGS sequence"/>
</dbReference>
<evidence type="ECO:0000256" key="7">
    <source>
        <dbReference type="RuleBase" id="RU003993"/>
    </source>
</evidence>
<feature type="domain" description="Peptidase S26" evidence="9">
    <location>
        <begin position="26"/>
        <end position="182"/>
    </location>
</feature>
<proteinExistence type="inferred from homology"/>
<evidence type="ECO:0000256" key="4">
    <source>
        <dbReference type="ARBA" id="ARBA00013208"/>
    </source>
</evidence>
<protein>
    <recommendedName>
        <fullName evidence="4 7">Signal peptidase I</fullName>
        <ecNumber evidence="4 7">3.4.21.89</ecNumber>
    </recommendedName>
</protein>
<dbReference type="InterPro" id="IPR000223">
    <property type="entry name" value="Pept_S26A_signal_pept_1"/>
</dbReference>
<name>A0ABV1FFB6_9FIRM</name>
<sequence>MRRRGLNFRRRKRTINLSALQGATVWIGEIILAFVVGCMVVWFFGYSLSNVGESMEPTLKSGDKVLINRLIYEVKSPSYGDLIVFKPNGNQNAHYHIKRVVGKPGDTVTIKSGRVFVNGELLNETVQTESMQDAGLAEEGVKLGTDEYFVLGDSRNNSEDSRSANIGNVKKEDILGKAWFVVTPGERFGWLK</sequence>
<dbReference type="Pfam" id="PF10502">
    <property type="entry name" value="Peptidase_S26"/>
    <property type="match status" value="1"/>
</dbReference>
<evidence type="ECO:0000256" key="1">
    <source>
        <dbReference type="ARBA" id="ARBA00000677"/>
    </source>
</evidence>
<dbReference type="Gene3D" id="2.10.109.10">
    <property type="entry name" value="Umud Fragment, subunit A"/>
    <property type="match status" value="1"/>
</dbReference>
<keyword evidence="11" id="KW-1185">Reference proteome</keyword>
<evidence type="ECO:0000256" key="5">
    <source>
        <dbReference type="ARBA" id="ARBA00022670"/>
    </source>
</evidence>
<dbReference type="EC" id="3.4.21.89" evidence="4 7"/>
<keyword evidence="7" id="KW-1133">Transmembrane helix</keyword>
<dbReference type="InterPro" id="IPR019533">
    <property type="entry name" value="Peptidase_S26"/>
</dbReference>
<evidence type="ECO:0000256" key="2">
    <source>
        <dbReference type="ARBA" id="ARBA00004401"/>
    </source>
</evidence>
<keyword evidence="7" id="KW-0812">Transmembrane</keyword>
<keyword evidence="6 7" id="KW-0378">Hydrolase</keyword>
<dbReference type="InterPro" id="IPR036286">
    <property type="entry name" value="LexA/Signal_pep-like_sf"/>
</dbReference>
<comment type="similarity">
    <text evidence="3 8">Belongs to the peptidase S26 family.</text>
</comment>
<dbReference type="RefSeq" id="WP_349164176.1">
    <property type="nucleotide sequence ID" value="NZ_JBBMFE010000004.1"/>
</dbReference>
<reference evidence="10 11" key="1">
    <citation type="submission" date="2024-03" db="EMBL/GenBank/DDBJ databases">
        <title>Human intestinal bacterial collection.</title>
        <authorList>
            <person name="Pauvert C."/>
            <person name="Hitch T.C.A."/>
            <person name="Clavel T."/>
        </authorList>
    </citation>
    <scope>NUCLEOTIDE SEQUENCE [LARGE SCALE GENOMIC DNA]</scope>
    <source>
        <strain evidence="10 11">CLA-AA-H132</strain>
    </source>
</reference>
<dbReference type="EMBL" id="JBBMFE010000004">
    <property type="protein sequence ID" value="MEQ2472038.1"/>
    <property type="molecule type" value="Genomic_DNA"/>
</dbReference>
<evidence type="ECO:0000313" key="10">
    <source>
        <dbReference type="EMBL" id="MEQ2472038.1"/>
    </source>
</evidence>
<feature type="transmembrane region" description="Helical" evidence="7">
    <location>
        <begin position="20"/>
        <end position="45"/>
    </location>
</feature>
<dbReference type="SUPFAM" id="SSF51306">
    <property type="entry name" value="LexA/Signal peptidase"/>
    <property type="match status" value="1"/>
</dbReference>
<dbReference type="GO" id="GO:0009003">
    <property type="term" value="F:signal peptidase activity"/>
    <property type="evidence" value="ECO:0007669"/>
    <property type="project" value="UniProtKB-EC"/>
</dbReference>
<dbReference type="PROSITE" id="PS00760">
    <property type="entry name" value="SPASE_I_2"/>
    <property type="match status" value="1"/>
</dbReference>
<evidence type="ECO:0000256" key="6">
    <source>
        <dbReference type="ARBA" id="ARBA00022801"/>
    </source>
</evidence>
<evidence type="ECO:0000313" key="11">
    <source>
        <dbReference type="Proteomes" id="UP001438008"/>
    </source>
</evidence>
<comment type="subcellular location">
    <subcellularLocation>
        <location evidence="2">Cell membrane</location>
        <topology evidence="2">Single-pass type II membrane protein</topology>
    </subcellularLocation>
    <subcellularLocation>
        <location evidence="8">Membrane</location>
        <topology evidence="8">Single-pass type II membrane protein</topology>
    </subcellularLocation>
</comment>
<comment type="caution">
    <text evidence="10">The sequence shown here is derived from an EMBL/GenBank/DDBJ whole genome shotgun (WGS) entry which is preliminary data.</text>
</comment>
<dbReference type="PRINTS" id="PR00727">
    <property type="entry name" value="LEADERPTASE"/>
</dbReference>
<dbReference type="PANTHER" id="PTHR43390:SF1">
    <property type="entry name" value="CHLOROPLAST PROCESSING PEPTIDASE"/>
    <property type="match status" value="1"/>
</dbReference>
<dbReference type="PROSITE" id="PS00501">
    <property type="entry name" value="SPASE_I_1"/>
    <property type="match status" value="1"/>
</dbReference>
<dbReference type="InterPro" id="IPR019757">
    <property type="entry name" value="Pept_S26A_signal_pept_1_Lys-AS"/>
</dbReference>
<dbReference type="NCBIfam" id="TIGR02227">
    <property type="entry name" value="sigpep_I_bact"/>
    <property type="match status" value="1"/>
</dbReference>
<dbReference type="PANTHER" id="PTHR43390">
    <property type="entry name" value="SIGNAL PEPTIDASE I"/>
    <property type="match status" value="1"/>
</dbReference>
<keyword evidence="7" id="KW-0472">Membrane</keyword>
<dbReference type="CDD" id="cd06530">
    <property type="entry name" value="S26_SPase_I"/>
    <property type="match status" value="1"/>
</dbReference>
<comment type="catalytic activity">
    <reaction evidence="1 7">
        <text>Cleavage of hydrophobic, N-terminal signal or leader sequences from secreted and periplasmic proteins.</text>
        <dbReference type="EC" id="3.4.21.89"/>
    </reaction>
</comment>